<organism evidence="1 2">
    <name type="scientific">Echinicola soli</name>
    <dbReference type="NCBI Taxonomy" id="2591634"/>
    <lineage>
        <taxon>Bacteria</taxon>
        <taxon>Pseudomonadati</taxon>
        <taxon>Bacteroidota</taxon>
        <taxon>Cytophagia</taxon>
        <taxon>Cytophagales</taxon>
        <taxon>Cyclobacteriaceae</taxon>
        <taxon>Echinicola</taxon>
    </lineage>
</organism>
<accession>A0A514CE69</accession>
<dbReference type="OrthoDB" id="838998at2"/>
<dbReference type="EMBL" id="CP041253">
    <property type="protein sequence ID" value="QDH78121.1"/>
    <property type="molecule type" value="Genomic_DNA"/>
</dbReference>
<reference evidence="1 2" key="1">
    <citation type="submission" date="2019-06" db="EMBL/GenBank/DDBJ databases">
        <title>Echinicola alkalisoli sp. nov. isolated from saline soil.</title>
        <authorList>
            <person name="Sun J.-Q."/>
            <person name="Xu L."/>
        </authorList>
    </citation>
    <scope>NUCLEOTIDE SEQUENCE [LARGE SCALE GENOMIC DNA]</scope>
    <source>
        <strain evidence="1 2">LN3S3</strain>
    </source>
</reference>
<sequence length="251" mass="29366">MRLYLFLLFFIFSRVSVCQQVDRDIFDSTLGEEKAYAYSVLEGSFEKFLKSNYANRHSLSERIKGFLKDIQKQNINWTFDDSLSYSTLLQIEKSGLRKDILLYESEAYHERFPFEKYIEEYESSEEISNSGEIDENFEEIIEIPLTSEGNEKGVIKDELEFQQLKDKFPKPNRNGLFYYALAKAQTNNDDIIAYVSLITEFEESPSPSLLAFAFLSGFSDDELVGWENKLILIIEIYLKSIIQNDIMKNRE</sequence>
<proteinExistence type="predicted"/>
<name>A0A514CE69_9BACT</name>
<keyword evidence="2" id="KW-1185">Reference proteome</keyword>
<evidence type="ECO:0000313" key="1">
    <source>
        <dbReference type="EMBL" id="QDH78121.1"/>
    </source>
</evidence>
<dbReference type="Proteomes" id="UP000316614">
    <property type="component" value="Chromosome"/>
</dbReference>
<gene>
    <name evidence="1" type="ORF">FKX85_03340</name>
</gene>
<dbReference type="AlphaFoldDB" id="A0A514CE69"/>
<protein>
    <submittedName>
        <fullName evidence="1">Uncharacterized protein</fullName>
    </submittedName>
</protein>
<evidence type="ECO:0000313" key="2">
    <source>
        <dbReference type="Proteomes" id="UP000316614"/>
    </source>
</evidence>
<dbReference type="RefSeq" id="WP_141613382.1">
    <property type="nucleotide sequence ID" value="NZ_CP041253.1"/>
</dbReference>
<dbReference type="KEGG" id="echi:FKX85_03340"/>